<dbReference type="FunFam" id="3.40.30.10:FF:000245">
    <property type="entry name" value="Thioredoxin"/>
    <property type="match status" value="1"/>
</dbReference>
<dbReference type="OrthoDB" id="2121326at2759"/>
<dbReference type="CDD" id="cd02947">
    <property type="entry name" value="TRX_family"/>
    <property type="match status" value="1"/>
</dbReference>
<feature type="domain" description="Thioredoxin" evidence="3">
    <location>
        <begin position="1"/>
        <end position="107"/>
    </location>
</feature>
<dbReference type="Gene3D" id="3.40.30.10">
    <property type="entry name" value="Glutaredoxin"/>
    <property type="match status" value="1"/>
</dbReference>
<organism evidence="4 5">
    <name type="scientific">Chrysochromulina tobinii</name>
    <dbReference type="NCBI Taxonomy" id="1460289"/>
    <lineage>
        <taxon>Eukaryota</taxon>
        <taxon>Haptista</taxon>
        <taxon>Haptophyta</taxon>
        <taxon>Prymnesiophyceae</taxon>
        <taxon>Prymnesiales</taxon>
        <taxon>Chrysochromulinaceae</taxon>
        <taxon>Chrysochromulina</taxon>
    </lineage>
</organism>
<dbReference type="Gene3D" id="1.10.8.10">
    <property type="entry name" value="DNA helicase RuvA subunit, C-terminal domain"/>
    <property type="match status" value="1"/>
</dbReference>
<dbReference type="PROSITE" id="PS51352">
    <property type="entry name" value="THIOREDOXIN_2"/>
    <property type="match status" value="1"/>
</dbReference>
<gene>
    <name evidence="4" type="ORF">Ctob_008085</name>
</gene>
<dbReference type="EMBL" id="JWZX01002620">
    <property type="protein sequence ID" value="KOO28102.1"/>
    <property type="molecule type" value="Genomic_DNA"/>
</dbReference>
<evidence type="ECO:0000259" key="3">
    <source>
        <dbReference type="PROSITE" id="PS51352"/>
    </source>
</evidence>
<dbReference type="InterPro" id="IPR013766">
    <property type="entry name" value="Thioredoxin_domain"/>
</dbReference>
<evidence type="ECO:0000313" key="5">
    <source>
        <dbReference type="Proteomes" id="UP000037460"/>
    </source>
</evidence>
<protein>
    <submittedName>
        <fullName evidence="4">Thioredoxin h</fullName>
    </submittedName>
</protein>
<dbReference type="InterPro" id="IPR009060">
    <property type="entry name" value="UBA-like_sf"/>
</dbReference>
<dbReference type="Proteomes" id="UP000037460">
    <property type="component" value="Unassembled WGS sequence"/>
</dbReference>
<dbReference type="InterPro" id="IPR015940">
    <property type="entry name" value="UBA"/>
</dbReference>
<dbReference type="Pfam" id="PF00627">
    <property type="entry name" value="UBA"/>
    <property type="match status" value="1"/>
</dbReference>
<keyword evidence="5" id="KW-1185">Reference proteome</keyword>
<sequence>MRQIATKDEFDALLAQNSASSTTTFVDFTATWCGPCQRIGPIFEALAKEFPQATFVKVDVDENQETAAAYAVRAMPTFQTFVKKNKVDDLTGADEAGLRAMVMKHAGSKFVGAGHTLGGGSATATTAGMTDREKRLAALERRGLGVLSAVSPAAGAIAQLQAMGFADVEAIKLALEASNGDVEQALALLVE</sequence>
<reference evidence="5" key="1">
    <citation type="journal article" date="2015" name="PLoS Genet.">
        <title>Genome Sequence and Transcriptome Analyses of Chrysochromulina tobin: Metabolic Tools for Enhanced Algal Fitness in the Prominent Order Prymnesiales (Haptophyceae).</title>
        <authorList>
            <person name="Hovde B.T."/>
            <person name="Deodato C.R."/>
            <person name="Hunsperger H.M."/>
            <person name="Ryken S.A."/>
            <person name="Yost W."/>
            <person name="Jha R.K."/>
            <person name="Patterson J."/>
            <person name="Monnat R.J. Jr."/>
            <person name="Barlow S.B."/>
            <person name="Starkenburg S.R."/>
            <person name="Cattolico R.A."/>
        </authorList>
    </citation>
    <scope>NUCLEOTIDE SEQUENCE</scope>
    <source>
        <strain evidence="5">CCMP291</strain>
    </source>
</reference>
<proteinExistence type="predicted"/>
<dbReference type="Pfam" id="PF00085">
    <property type="entry name" value="Thioredoxin"/>
    <property type="match status" value="1"/>
</dbReference>
<comment type="caution">
    <text evidence="4">The sequence shown here is derived from an EMBL/GenBank/DDBJ whole genome shotgun (WGS) entry which is preliminary data.</text>
</comment>
<evidence type="ECO:0000313" key="4">
    <source>
        <dbReference type="EMBL" id="KOO28102.1"/>
    </source>
</evidence>
<dbReference type="PROSITE" id="PS50030">
    <property type="entry name" value="UBA"/>
    <property type="match status" value="1"/>
</dbReference>
<dbReference type="PANTHER" id="PTHR46115">
    <property type="entry name" value="THIOREDOXIN-LIKE PROTEIN 1"/>
    <property type="match status" value="1"/>
</dbReference>
<dbReference type="SUPFAM" id="SSF52833">
    <property type="entry name" value="Thioredoxin-like"/>
    <property type="match status" value="1"/>
</dbReference>
<dbReference type="InterPro" id="IPR017937">
    <property type="entry name" value="Thioredoxin_CS"/>
</dbReference>
<dbReference type="PROSITE" id="PS00194">
    <property type="entry name" value="THIOREDOXIN_1"/>
    <property type="match status" value="1"/>
</dbReference>
<name>A0A0M0JP88_9EUKA</name>
<evidence type="ECO:0000259" key="2">
    <source>
        <dbReference type="PROSITE" id="PS50030"/>
    </source>
</evidence>
<dbReference type="SUPFAM" id="SSF46934">
    <property type="entry name" value="UBA-like"/>
    <property type="match status" value="1"/>
</dbReference>
<evidence type="ECO:0000256" key="1">
    <source>
        <dbReference type="ARBA" id="ARBA00023157"/>
    </source>
</evidence>
<feature type="domain" description="UBA" evidence="2">
    <location>
        <begin position="149"/>
        <end position="191"/>
    </location>
</feature>
<dbReference type="InterPro" id="IPR036249">
    <property type="entry name" value="Thioredoxin-like_sf"/>
</dbReference>
<dbReference type="SMART" id="SM00165">
    <property type="entry name" value="UBA"/>
    <property type="match status" value="1"/>
</dbReference>
<dbReference type="AlphaFoldDB" id="A0A0M0JP88"/>
<accession>A0A0M0JP88</accession>
<keyword evidence="1" id="KW-1015">Disulfide bond</keyword>